<dbReference type="PANTHER" id="PTHR44051:SF8">
    <property type="entry name" value="GLUTATHIONE S-TRANSFERASE GSTA"/>
    <property type="match status" value="1"/>
</dbReference>
<evidence type="ECO:0000259" key="3">
    <source>
        <dbReference type="PROSITE" id="PS50404"/>
    </source>
</evidence>
<dbReference type="Pfam" id="PF02798">
    <property type="entry name" value="GST_N"/>
    <property type="match status" value="1"/>
</dbReference>
<dbReference type="InterPro" id="IPR040079">
    <property type="entry name" value="Glutathione_S-Trfase"/>
</dbReference>
<sequence length="244" mass="27693">MSKPFLLYTFPTPNGVKVSAFLEELKTVYPSIQYDVESINISTNIQKRQYQEPWFIKLNPNGRIPVLVDRSRNDFTVFETGAILLYLQQHYDKENNFGWDPKENPDEYSQSLQWMFFANAGVGPMQGQLNHFNKAAPIDIPYAKKRSLVSSASPIQVAELLLGYLDETKRLYGVLEIRLGQDRDWLVGPGRGVYSIADINVLAWVRVHAFGGIESLDEWPNVKKWVEAAHARPGFSAGLDVGRS</sequence>
<reference evidence="5" key="1">
    <citation type="submission" date="2022-08" db="EMBL/GenBank/DDBJ databases">
        <authorList>
            <consortium name="DOE Joint Genome Institute"/>
            <person name="Min B."/>
            <person name="Sierra-Patev S."/>
            <person name="Naranjo-Ortiz M."/>
            <person name="Looney B."/>
            <person name="Konkel Z."/>
            <person name="Slot J.C."/>
            <person name="Sakamoto Y."/>
            <person name="Steenwyk J.L."/>
            <person name="Rokas A."/>
            <person name="Carro J."/>
            <person name="Camarero S."/>
            <person name="Ferreira P."/>
            <person name="Molpeceres G."/>
            <person name="Ruiz-duenas F.J."/>
            <person name="Serrano A."/>
            <person name="Henrissat B."/>
            <person name="Drula E."/>
            <person name="Hughes K.W."/>
            <person name="Mata J.L."/>
            <person name="Ishikawa N.K."/>
            <person name="Vargas-Isla R."/>
            <person name="Ushijima S."/>
            <person name="Smith C.A."/>
            <person name="Ahrendt S."/>
            <person name="Andreopoulos W."/>
            <person name="He G."/>
            <person name="LaButti K."/>
            <person name="Lipzen A."/>
            <person name="Ng V."/>
            <person name="Riley R."/>
            <person name="Sandor L."/>
            <person name="Barry K."/>
            <person name="Martinez A.T."/>
            <person name="Xiao Y."/>
            <person name="Gibbons J.G."/>
            <person name="Terashima K."/>
            <person name="Hibbett D.S."/>
            <person name="Grigoriev I.V."/>
        </authorList>
    </citation>
    <scope>NUCLEOTIDE SEQUENCE</scope>
    <source>
        <strain evidence="5">ET3784</strain>
    </source>
</reference>
<dbReference type="Gene3D" id="3.40.30.10">
    <property type="entry name" value="Glutaredoxin"/>
    <property type="match status" value="1"/>
</dbReference>
<organism evidence="5 6">
    <name type="scientific">Lentinula guzmanii</name>
    <dbReference type="NCBI Taxonomy" id="2804957"/>
    <lineage>
        <taxon>Eukaryota</taxon>
        <taxon>Fungi</taxon>
        <taxon>Dikarya</taxon>
        <taxon>Basidiomycota</taxon>
        <taxon>Agaricomycotina</taxon>
        <taxon>Agaricomycetes</taxon>
        <taxon>Agaricomycetidae</taxon>
        <taxon>Agaricales</taxon>
        <taxon>Marasmiineae</taxon>
        <taxon>Omphalotaceae</taxon>
        <taxon>Lentinula</taxon>
    </lineage>
</organism>
<accession>A0AA38K0F9</accession>
<dbReference type="InterPro" id="IPR004046">
    <property type="entry name" value="GST_C"/>
</dbReference>
<dbReference type="InterPro" id="IPR004045">
    <property type="entry name" value="Glutathione_S-Trfase_N"/>
</dbReference>
<dbReference type="InterPro" id="IPR036282">
    <property type="entry name" value="Glutathione-S-Trfase_C_sf"/>
</dbReference>
<evidence type="ECO:0000256" key="2">
    <source>
        <dbReference type="RuleBase" id="RU003494"/>
    </source>
</evidence>
<dbReference type="SUPFAM" id="SSF47616">
    <property type="entry name" value="GST C-terminal domain-like"/>
    <property type="match status" value="1"/>
</dbReference>
<comment type="caution">
    <text evidence="5">The sequence shown here is derived from an EMBL/GenBank/DDBJ whole genome shotgun (WGS) entry which is preliminary data.</text>
</comment>
<name>A0AA38K0F9_9AGAR</name>
<dbReference type="EMBL" id="JANVFO010000005">
    <property type="protein sequence ID" value="KAJ3736448.1"/>
    <property type="molecule type" value="Genomic_DNA"/>
</dbReference>
<dbReference type="PROSITE" id="PS50404">
    <property type="entry name" value="GST_NTER"/>
    <property type="match status" value="1"/>
</dbReference>
<gene>
    <name evidence="5" type="ORF">DFJ43DRAFT_1199264</name>
</gene>
<evidence type="ECO:0000313" key="6">
    <source>
        <dbReference type="Proteomes" id="UP001176059"/>
    </source>
</evidence>
<dbReference type="CDD" id="cd03048">
    <property type="entry name" value="GST_N_Ure2p_like"/>
    <property type="match status" value="1"/>
</dbReference>
<evidence type="ECO:0000313" key="5">
    <source>
        <dbReference type="EMBL" id="KAJ3736448.1"/>
    </source>
</evidence>
<evidence type="ECO:0000259" key="4">
    <source>
        <dbReference type="PROSITE" id="PS50405"/>
    </source>
</evidence>
<dbReference type="PANTHER" id="PTHR44051">
    <property type="entry name" value="GLUTATHIONE S-TRANSFERASE-RELATED"/>
    <property type="match status" value="1"/>
</dbReference>
<comment type="similarity">
    <text evidence="1 2">Belongs to the GST superfamily.</text>
</comment>
<feature type="domain" description="GST C-terminal" evidence="4">
    <location>
        <begin position="104"/>
        <end position="244"/>
    </location>
</feature>
<dbReference type="AlphaFoldDB" id="A0AA38K0F9"/>
<dbReference type="SFLD" id="SFLDG00358">
    <property type="entry name" value="Main_(cytGST)"/>
    <property type="match status" value="1"/>
</dbReference>
<dbReference type="Pfam" id="PF00043">
    <property type="entry name" value="GST_C"/>
    <property type="match status" value="1"/>
</dbReference>
<protein>
    <submittedName>
        <fullName evidence="5">Glutathione S-transferase C-terminal-like protein</fullName>
    </submittedName>
</protein>
<dbReference type="SFLD" id="SFLDS00019">
    <property type="entry name" value="Glutathione_Transferase_(cytos"/>
    <property type="match status" value="1"/>
</dbReference>
<dbReference type="SUPFAM" id="SSF52833">
    <property type="entry name" value="Thioredoxin-like"/>
    <property type="match status" value="1"/>
</dbReference>
<dbReference type="Proteomes" id="UP001176059">
    <property type="component" value="Unassembled WGS sequence"/>
</dbReference>
<dbReference type="InterPro" id="IPR036249">
    <property type="entry name" value="Thioredoxin-like_sf"/>
</dbReference>
<evidence type="ECO:0000256" key="1">
    <source>
        <dbReference type="ARBA" id="ARBA00007409"/>
    </source>
</evidence>
<dbReference type="PROSITE" id="PS50405">
    <property type="entry name" value="GST_CTER"/>
    <property type="match status" value="1"/>
</dbReference>
<reference evidence="5" key="2">
    <citation type="journal article" date="2023" name="Proc. Natl. Acad. Sci. U.S.A.">
        <title>A global phylogenomic analysis of the shiitake genus Lentinula.</title>
        <authorList>
            <person name="Sierra-Patev S."/>
            <person name="Min B."/>
            <person name="Naranjo-Ortiz M."/>
            <person name="Looney B."/>
            <person name="Konkel Z."/>
            <person name="Slot J.C."/>
            <person name="Sakamoto Y."/>
            <person name="Steenwyk J.L."/>
            <person name="Rokas A."/>
            <person name="Carro J."/>
            <person name="Camarero S."/>
            <person name="Ferreira P."/>
            <person name="Molpeceres G."/>
            <person name="Ruiz-Duenas F.J."/>
            <person name="Serrano A."/>
            <person name="Henrissat B."/>
            <person name="Drula E."/>
            <person name="Hughes K.W."/>
            <person name="Mata J.L."/>
            <person name="Ishikawa N.K."/>
            <person name="Vargas-Isla R."/>
            <person name="Ushijima S."/>
            <person name="Smith C.A."/>
            <person name="Donoghue J."/>
            <person name="Ahrendt S."/>
            <person name="Andreopoulos W."/>
            <person name="He G."/>
            <person name="LaButti K."/>
            <person name="Lipzen A."/>
            <person name="Ng V."/>
            <person name="Riley R."/>
            <person name="Sandor L."/>
            <person name="Barry K."/>
            <person name="Martinez A.T."/>
            <person name="Xiao Y."/>
            <person name="Gibbons J.G."/>
            <person name="Terashima K."/>
            <person name="Grigoriev I.V."/>
            <person name="Hibbett D."/>
        </authorList>
    </citation>
    <scope>NUCLEOTIDE SEQUENCE</scope>
    <source>
        <strain evidence="5">ET3784</strain>
    </source>
</reference>
<dbReference type="InterPro" id="IPR010987">
    <property type="entry name" value="Glutathione-S-Trfase_C-like"/>
</dbReference>
<feature type="domain" description="GST N-terminal" evidence="3">
    <location>
        <begin position="2"/>
        <end position="95"/>
    </location>
</feature>
<dbReference type="Gene3D" id="1.20.1050.10">
    <property type="match status" value="1"/>
</dbReference>
<keyword evidence="6" id="KW-1185">Reference proteome</keyword>
<proteinExistence type="inferred from homology"/>